<organism evidence="1 2">
    <name type="scientific">Pseudomonas fluorescens</name>
    <dbReference type="NCBI Taxonomy" id="294"/>
    <lineage>
        <taxon>Bacteria</taxon>
        <taxon>Pseudomonadati</taxon>
        <taxon>Pseudomonadota</taxon>
        <taxon>Gammaproteobacteria</taxon>
        <taxon>Pseudomonadales</taxon>
        <taxon>Pseudomonadaceae</taxon>
        <taxon>Pseudomonas</taxon>
    </lineage>
</organism>
<sequence>MLKHPFLNIPYAPKLRHFLGPFDIYDREETLGEELACYDINTDIDRTQLIKKYIIDKSSDLNYRHRKFLCDTLEAALSDKTYDFSQLFRQAPGYYCNLPWGWSEMDNPRGFFEEIYRLTNEWWKEDLQKASLEDPATW</sequence>
<dbReference type="PATRIC" id="fig|294.125.peg.5556"/>
<protein>
    <submittedName>
        <fullName evidence="1">Uncharacterized protein</fullName>
    </submittedName>
</protein>
<reference evidence="1 2" key="1">
    <citation type="submission" date="2015-01" db="EMBL/GenBank/DDBJ databases">
        <title>Genome sequence of the beneficial rhizobacterium Pseudomonas fluorescens 2-79.</title>
        <authorList>
            <person name="Thuermer A."/>
            <person name="Daniel R."/>
        </authorList>
    </citation>
    <scope>NUCLEOTIDE SEQUENCE [LARGE SCALE GENOMIC DNA]</scope>
    <source>
        <strain evidence="1 2">2-79</strain>
    </source>
</reference>
<comment type="caution">
    <text evidence="1">The sequence shown here is derived from an EMBL/GenBank/DDBJ whole genome shotgun (WGS) entry which is preliminary data.</text>
</comment>
<accession>A0A0D0SVH9</accession>
<dbReference type="AlphaFoldDB" id="A0A0D0SVH9"/>
<evidence type="ECO:0000313" key="1">
    <source>
        <dbReference type="EMBL" id="KIR16036.1"/>
    </source>
</evidence>
<gene>
    <name evidence="1" type="ORF">PFLU3_54060</name>
</gene>
<proteinExistence type="predicted"/>
<evidence type="ECO:0000313" key="2">
    <source>
        <dbReference type="Proteomes" id="UP000032210"/>
    </source>
</evidence>
<dbReference type="EMBL" id="JXCQ01000103">
    <property type="protein sequence ID" value="KIR16036.1"/>
    <property type="molecule type" value="Genomic_DNA"/>
</dbReference>
<name>A0A0D0SVH9_PSEFL</name>
<dbReference type="RefSeq" id="WP_080889139.1">
    <property type="nucleotide sequence ID" value="NZ_JXCQ01000103.1"/>
</dbReference>
<dbReference type="Proteomes" id="UP000032210">
    <property type="component" value="Unassembled WGS sequence"/>
</dbReference>